<dbReference type="SUPFAM" id="SSF52518">
    <property type="entry name" value="Thiamin diphosphate-binding fold (THDP-binding)"/>
    <property type="match status" value="2"/>
</dbReference>
<organism evidence="6 7">
    <name type="scientific">Lecanosticta acicola</name>
    <dbReference type="NCBI Taxonomy" id="111012"/>
    <lineage>
        <taxon>Eukaryota</taxon>
        <taxon>Fungi</taxon>
        <taxon>Dikarya</taxon>
        <taxon>Ascomycota</taxon>
        <taxon>Pezizomycotina</taxon>
        <taxon>Dothideomycetes</taxon>
        <taxon>Dothideomycetidae</taxon>
        <taxon>Mycosphaerellales</taxon>
        <taxon>Mycosphaerellaceae</taxon>
        <taxon>Lecanosticta</taxon>
    </lineage>
</organism>
<dbReference type="GO" id="GO:0003984">
    <property type="term" value="F:acetolactate synthase activity"/>
    <property type="evidence" value="ECO:0007669"/>
    <property type="project" value="TreeGrafter"/>
</dbReference>
<evidence type="ECO:0000313" key="6">
    <source>
        <dbReference type="EMBL" id="CAK4022865.1"/>
    </source>
</evidence>
<dbReference type="GO" id="GO:0050660">
    <property type="term" value="F:flavin adenine dinucleotide binding"/>
    <property type="evidence" value="ECO:0007669"/>
    <property type="project" value="TreeGrafter"/>
</dbReference>
<evidence type="ECO:0000259" key="5">
    <source>
        <dbReference type="Pfam" id="PF02776"/>
    </source>
</evidence>
<reference evidence="6" key="1">
    <citation type="submission" date="2023-11" db="EMBL/GenBank/DDBJ databases">
        <authorList>
            <person name="Alioto T."/>
            <person name="Alioto T."/>
            <person name="Gomez Garrido J."/>
        </authorList>
    </citation>
    <scope>NUCLEOTIDE SEQUENCE</scope>
</reference>
<protein>
    <submittedName>
        <fullName evidence="6">Thiamine pyrophosphate enzyme, central domain-containing</fullName>
    </submittedName>
</protein>
<feature type="region of interest" description="Disordered" evidence="3">
    <location>
        <begin position="386"/>
        <end position="417"/>
    </location>
</feature>
<evidence type="ECO:0000256" key="2">
    <source>
        <dbReference type="ARBA" id="ARBA00023052"/>
    </source>
</evidence>
<dbReference type="GO" id="GO:0030976">
    <property type="term" value="F:thiamine pyrophosphate binding"/>
    <property type="evidence" value="ECO:0007669"/>
    <property type="project" value="InterPro"/>
</dbReference>
<dbReference type="Gene3D" id="3.40.50.970">
    <property type="match status" value="2"/>
</dbReference>
<dbReference type="InterPro" id="IPR045229">
    <property type="entry name" value="TPP_enz"/>
</dbReference>
<dbReference type="EMBL" id="CAVMBE010000028">
    <property type="protein sequence ID" value="CAK4022865.1"/>
    <property type="molecule type" value="Genomic_DNA"/>
</dbReference>
<keyword evidence="2" id="KW-0786">Thiamine pyrophosphate</keyword>
<dbReference type="Proteomes" id="UP001296104">
    <property type="component" value="Unassembled WGS sequence"/>
</dbReference>
<dbReference type="InterPro" id="IPR029035">
    <property type="entry name" value="DHS-like_NAD/FAD-binding_dom"/>
</dbReference>
<accession>A0AAI8YZG6</accession>
<dbReference type="SUPFAM" id="SSF52467">
    <property type="entry name" value="DHS-like NAD/FAD-binding domain"/>
    <property type="match status" value="1"/>
</dbReference>
<gene>
    <name evidence="6" type="ORF">LECACI_7A004844</name>
</gene>
<dbReference type="PANTHER" id="PTHR18968:SF13">
    <property type="entry name" value="ACETOLACTATE SYNTHASE CATALYTIC SUBUNIT, MITOCHONDRIAL"/>
    <property type="match status" value="1"/>
</dbReference>
<sequence>MASNDPSHHGPLLSDRPKPGPSGQDSKPLFGSDAFATQLSRLNLSYIALVPGSSYRGLHDSLVNHNGNTAPEMLITLHEEHCISIAHGYAKVARRPMAAALHANVGLMHASMAIYNAWCDRVPILILGATGPLDAERRRPWIDWIHTAQDQAALIRNHVKFDDQPHGVEAGMKSLIHAYVASTSKPCAPSYVCFDLALQEDPILEPERLQYPETSRLVAAAIERPGPSIEDVLRIVAALSEAKNPLFLLGRMGTGSQREWDERIALVEKFDGRVLTDIKQPAPFPYPHALQPTASSIFLSPASQALLRQADVILSFDWVDLAGDLHAAGMAAPAAEQTTIIHISLDSILQNGWSKDHFALPPADMRVLADVDKTLASILTASESIPAKTSAWETQPPPSPPPPPSHPHPNPDPEANITLPDLARALYTTLPPSSTSLVRIPLAFPGSLLQITHPLAFLGLDGGAGLGSGPGQIIGTALALHEAGNPQNLTTVGILGDGDYLMASSALWTAARYNLPCLVIVANNGSYYNDEVHQERVAKRRQRPVENRYIGMRLDSPPPDLQRIAEGHGCAVVRKEQVTRLGELEGAMRDAVEQVRRGKCVVLDVRVLPEGYAEGMSEKE</sequence>
<evidence type="ECO:0000256" key="1">
    <source>
        <dbReference type="ARBA" id="ARBA00007812"/>
    </source>
</evidence>
<evidence type="ECO:0000259" key="4">
    <source>
        <dbReference type="Pfam" id="PF02775"/>
    </source>
</evidence>
<dbReference type="GO" id="GO:0009099">
    <property type="term" value="P:L-valine biosynthetic process"/>
    <property type="evidence" value="ECO:0007669"/>
    <property type="project" value="TreeGrafter"/>
</dbReference>
<feature type="region of interest" description="Disordered" evidence="3">
    <location>
        <begin position="1"/>
        <end position="29"/>
    </location>
</feature>
<dbReference type="AlphaFoldDB" id="A0AAI8YZG6"/>
<proteinExistence type="inferred from homology"/>
<dbReference type="InterPro" id="IPR011766">
    <property type="entry name" value="TPP_enzyme_TPP-bd"/>
</dbReference>
<dbReference type="CDD" id="cd02002">
    <property type="entry name" value="TPP_BFDC"/>
    <property type="match status" value="1"/>
</dbReference>
<dbReference type="PANTHER" id="PTHR18968">
    <property type="entry name" value="THIAMINE PYROPHOSPHATE ENZYMES"/>
    <property type="match status" value="1"/>
</dbReference>
<keyword evidence="7" id="KW-1185">Reference proteome</keyword>
<evidence type="ECO:0000313" key="7">
    <source>
        <dbReference type="Proteomes" id="UP001296104"/>
    </source>
</evidence>
<dbReference type="GO" id="GO:0009097">
    <property type="term" value="P:isoleucine biosynthetic process"/>
    <property type="evidence" value="ECO:0007669"/>
    <property type="project" value="TreeGrafter"/>
</dbReference>
<comment type="similarity">
    <text evidence="1">Belongs to the TPP enzyme family.</text>
</comment>
<dbReference type="Pfam" id="PF02775">
    <property type="entry name" value="TPP_enzyme_C"/>
    <property type="match status" value="1"/>
</dbReference>
<dbReference type="Pfam" id="PF02776">
    <property type="entry name" value="TPP_enzyme_N"/>
    <property type="match status" value="1"/>
</dbReference>
<dbReference type="InterPro" id="IPR012001">
    <property type="entry name" value="Thiamin_PyroP_enz_TPP-bd_dom"/>
</dbReference>
<feature type="compositionally biased region" description="Pro residues" evidence="3">
    <location>
        <begin position="395"/>
        <end position="412"/>
    </location>
</feature>
<name>A0AAI8YZG6_9PEZI</name>
<dbReference type="CDD" id="cd07035">
    <property type="entry name" value="TPP_PYR_POX_like"/>
    <property type="match status" value="1"/>
</dbReference>
<dbReference type="Gene3D" id="3.40.50.1220">
    <property type="entry name" value="TPP-binding domain"/>
    <property type="match status" value="1"/>
</dbReference>
<dbReference type="InterPro" id="IPR029061">
    <property type="entry name" value="THDP-binding"/>
</dbReference>
<evidence type="ECO:0000256" key="3">
    <source>
        <dbReference type="SAM" id="MobiDB-lite"/>
    </source>
</evidence>
<dbReference type="GO" id="GO:0005948">
    <property type="term" value="C:acetolactate synthase complex"/>
    <property type="evidence" value="ECO:0007669"/>
    <property type="project" value="TreeGrafter"/>
</dbReference>
<feature type="domain" description="Thiamine pyrophosphate enzyme TPP-binding" evidence="4">
    <location>
        <begin position="450"/>
        <end position="605"/>
    </location>
</feature>
<comment type="caution">
    <text evidence="6">The sequence shown here is derived from an EMBL/GenBank/DDBJ whole genome shotgun (WGS) entry which is preliminary data.</text>
</comment>
<feature type="domain" description="Thiamine pyrophosphate enzyme N-terminal TPP-binding" evidence="5">
    <location>
        <begin position="31"/>
        <end position="142"/>
    </location>
</feature>